<organism evidence="2 3">
    <name type="scientific">Protea cynaroides</name>
    <dbReference type="NCBI Taxonomy" id="273540"/>
    <lineage>
        <taxon>Eukaryota</taxon>
        <taxon>Viridiplantae</taxon>
        <taxon>Streptophyta</taxon>
        <taxon>Embryophyta</taxon>
        <taxon>Tracheophyta</taxon>
        <taxon>Spermatophyta</taxon>
        <taxon>Magnoliopsida</taxon>
        <taxon>Proteales</taxon>
        <taxon>Proteaceae</taxon>
        <taxon>Protea</taxon>
    </lineage>
</organism>
<dbReference type="AlphaFoldDB" id="A0A9Q0GVE3"/>
<reference evidence="2" key="1">
    <citation type="journal article" date="2023" name="Plant J.">
        <title>The genome of the king protea, Protea cynaroides.</title>
        <authorList>
            <person name="Chang J."/>
            <person name="Duong T.A."/>
            <person name="Schoeman C."/>
            <person name="Ma X."/>
            <person name="Roodt D."/>
            <person name="Barker N."/>
            <person name="Li Z."/>
            <person name="Van de Peer Y."/>
            <person name="Mizrachi E."/>
        </authorList>
    </citation>
    <scope>NUCLEOTIDE SEQUENCE</scope>
    <source>
        <tissue evidence="2">Young leaves</tissue>
    </source>
</reference>
<dbReference type="EMBL" id="JAMYWD010000011">
    <property type="protein sequence ID" value="KAJ4954240.1"/>
    <property type="molecule type" value="Genomic_DNA"/>
</dbReference>
<dbReference type="OrthoDB" id="1752183at2759"/>
<dbReference type="InterPro" id="IPR044730">
    <property type="entry name" value="RNase_H-like_dom_plant"/>
</dbReference>
<dbReference type="Pfam" id="PF13456">
    <property type="entry name" value="RVT_3"/>
    <property type="match status" value="1"/>
</dbReference>
<dbReference type="GO" id="GO:0004523">
    <property type="term" value="F:RNA-DNA hybrid ribonuclease activity"/>
    <property type="evidence" value="ECO:0007669"/>
    <property type="project" value="InterPro"/>
</dbReference>
<dbReference type="SUPFAM" id="SSF53098">
    <property type="entry name" value="Ribonuclease H-like"/>
    <property type="match status" value="1"/>
</dbReference>
<dbReference type="Gene3D" id="3.30.420.10">
    <property type="entry name" value="Ribonuclease H-like superfamily/Ribonuclease H"/>
    <property type="match status" value="1"/>
</dbReference>
<dbReference type="Proteomes" id="UP001141806">
    <property type="component" value="Unassembled WGS sequence"/>
</dbReference>
<dbReference type="GO" id="GO:0003676">
    <property type="term" value="F:nucleic acid binding"/>
    <property type="evidence" value="ECO:0007669"/>
    <property type="project" value="InterPro"/>
</dbReference>
<feature type="domain" description="RNase H type-1" evidence="1">
    <location>
        <begin position="95"/>
        <end position="161"/>
    </location>
</feature>
<evidence type="ECO:0000313" key="2">
    <source>
        <dbReference type="EMBL" id="KAJ4954240.1"/>
    </source>
</evidence>
<keyword evidence="3" id="KW-1185">Reference proteome</keyword>
<dbReference type="PANTHER" id="PTHR47723:SF19">
    <property type="entry name" value="POLYNUCLEOTIDYL TRANSFERASE, RIBONUCLEASE H-LIKE SUPERFAMILY PROTEIN"/>
    <property type="match status" value="1"/>
</dbReference>
<protein>
    <recommendedName>
        <fullName evidence="1">RNase H type-1 domain-containing protein</fullName>
    </recommendedName>
</protein>
<name>A0A9Q0GVE3_9MAGN</name>
<evidence type="ECO:0000259" key="1">
    <source>
        <dbReference type="Pfam" id="PF13456"/>
    </source>
</evidence>
<dbReference type="InterPro" id="IPR002156">
    <property type="entry name" value="RNaseH_domain"/>
</dbReference>
<comment type="caution">
    <text evidence="2">The sequence shown here is derived from an EMBL/GenBank/DDBJ whole genome shotgun (WGS) entry which is preliminary data.</text>
</comment>
<dbReference type="PANTHER" id="PTHR47723">
    <property type="entry name" value="OS05G0353850 PROTEIN"/>
    <property type="match status" value="1"/>
</dbReference>
<dbReference type="InterPro" id="IPR012337">
    <property type="entry name" value="RNaseH-like_sf"/>
</dbReference>
<proteinExistence type="predicted"/>
<dbReference type="CDD" id="cd06222">
    <property type="entry name" value="RNase_H_like"/>
    <property type="match status" value="1"/>
</dbReference>
<accession>A0A9Q0GVE3</accession>
<sequence length="171" mass="19297">MLEDIWMEGLILVACKLWLSRNLACFEGVRQCSQGILMRMVNDMRDISLWHPGIISSINELEFTPRFHLNRGYRKSPTIKQVLWTKSFGRWVKLNVDGSSFGNPGPASAGGIFRNANGEVIAMFSAYIRLATNYIADFTALMIGLQHASEFDFTNPWMECDWTAGVPSLLS</sequence>
<dbReference type="InterPro" id="IPR036397">
    <property type="entry name" value="RNaseH_sf"/>
</dbReference>
<gene>
    <name evidence="2" type="ORF">NE237_011023</name>
</gene>
<dbReference type="InterPro" id="IPR053151">
    <property type="entry name" value="RNase_H-like"/>
</dbReference>
<evidence type="ECO:0000313" key="3">
    <source>
        <dbReference type="Proteomes" id="UP001141806"/>
    </source>
</evidence>